<comment type="caution">
    <text evidence="3">The sequence shown here is derived from an EMBL/GenBank/DDBJ whole genome shotgun (WGS) entry which is preliminary data.</text>
</comment>
<dbReference type="SUPFAM" id="SSF52980">
    <property type="entry name" value="Restriction endonuclease-like"/>
    <property type="match status" value="1"/>
</dbReference>
<keyword evidence="3" id="KW-0547">Nucleotide-binding</keyword>
<dbReference type="Pfam" id="PF03008">
    <property type="entry name" value="DUF234"/>
    <property type="match status" value="1"/>
</dbReference>
<dbReference type="Gene3D" id="3.40.50.300">
    <property type="entry name" value="P-loop containing nucleotide triphosphate hydrolases"/>
    <property type="match status" value="1"/>
</dbReference>
<protein>
    <submittedName>
        <fullName evidence="3">ATP-binding protein</fullName>
    </submittedName>
</protein>
<evidence type="ECO:0000313" key="3">
    <source>
        <dbReference type="EMBL" id="MSU09821.1"/>
    </source>
</evidence>
<dbReference type="InterPro" id="IPR011579">
    <property type="entry name" value="ATPase_dom"/>
</dbReference>
<evidence type="ECO:0000259" key="2">
    <source>
        <dbReference type="Pfam" id="PF03008"/>
    </source>
</evidence>
<keyword evidence="4" id="KW-1185">Reference proteome</keyword>
<dbReference type="Pfam" id="PF01637">
    <property type="entry name" value="ATPase_2"/>
    <property type="match status" value="1"/>
</dbReference>
<dbReference type="Proteomes" id="UP000433181">
    <property type="component" value="Unassembled WGS sequence"/>
</dbReference>
<dbReference type="InterPro" id="IPR036390">
    <property type="entry name" value="WH_DNA-bd_sf"/>
</dbReference>
<dbReference type="GO" id="GO:0005524">
    <property type="term" value="F:ATP binding"/>
    <property type="evidence" value="ECO:0007669"/>
    <property type="project" value="UniProtKB-KW"/>
</dbReference>
<organism evidence="3 4">
    <name type="scientific">Anaerovibrio slackiae</name>
    <dbReference type="NCBI Taxonomy" id="2652309"/>
    <lineage>
        <taxon>Bacteria</taxon>
        <taxon>Bacillati</taxon>
        <taxon>Bacillota</taxon>
        <taxon>Negativicutes</taxon>
        <taxon>Selenomonadales</taxon>
        <taxon>Selenomonadaceae</taxon>
        <taxon>Anaerovibrio</taxon>
    </lineage>
</organism>
<sequence length="461" mass="53277">MKFVDRSKEIAALEREYHREEASLVIIYGRRRVGKTELIRHFIQDKTALYFLATEESEAMNRHAFQQQIADFLESDLLREAVIDRWEIIFQQLVLAANEKRLVIVIDEFQYIGKSNPAFLSVFQKIWDTLLSKANVMVILCGSLVSMMMSQTLNYDSPIYGRRTAQIRLRPISFAHYHEFFAEQMPMGELVKRYSLTGGVPKYIEMFKNSGDLTEAIRSSLLNPASYLFDEPNFLLQKEVTDVGSYFSILRVIAAGNHKASKIAALLQQKQTNLPRYLKVLIDLDLLEREVPVTEANPEKSKKGMYRIKDNFINFWFQFVYPNRSYIEMGHTDFVMARLEKNFIDNHVSFAYEQICQDKLWELSAEGKLPGVLERVGRWWDNTHEIDVAGISEADDLLVLGECKFWAGPVGINILAQLEQKAEFVDWHEDTRQTVYILFSINGFSVDLQAVASARHDVILV</sequence>
<dbReference type="AlphaFoldDB" id="A0A6I2UL07"/>
<feature type="domain" description="DUF234" evidence="2">
    <location>
        <begin position="316"/>
        <end position="405"/>
    </location>
</feature>
<dbReference type="GeneID" id="96779772"/>
<dbReference type="SUPFAM" id="SSF46785">
    <property type="entry name" value="Winged helix' DNA-binding domain"/>
    <property type="match status" value="1"/>
</dbReference>
<dbReference type="EMBL" id="VUNR01000035">
    <property type="protein sequence ID" value="MSU09821.1"/>
    <property type="molecule type" value="Genomic_DNA"/>
</dbReference>
<feature type="domain" description="ATPase" evidence="1">
    <location>
        <begin position="3"/>
        <end position="207"/>
    </location>
</feature>
<dbReference type="InterPro" id="IPR011335">
    <property type="entry name" value="Restrct_endonuc-II-like"/>
</dbReference>
<dbReference type="PANTHER" id="PTHR34704:SF1">
    <property type="entry name" value="ATPASE"/>
    <property type="match status" value="1"/>
</dbReference>
<evidence type="ECO:0000259" key="1">
    <source>
        <dbReference type="Pfam" id="PF01637"/>
    </source>
</evidence>
<reference evidence="3 4" key="1">
    <citation type="submission" date="2019-08" db="EMBL/GenBank/DDBJ databases">
        <title>In-depth cultivation of the pig gut microbiome towards novel bacterial diversity and tailored functional studies.</title>
        <authorList>
            <person name="Wylensek D."/>
            <person name="Hitch T.C.A."/>
            <person name="Clavel T."/>
        </authorList>
    </citation>
    <scope>NUCLEOTIDE SEQUENCE [LARGE SCALE GENOMIC DNA]</scope>
    <source>
        <strain evidence="3 4">WCA-693-APC-5D-A</strain>
    </source>
</reference>
<dbReference type="InterPro" id="IPR027417">
    <property type="entry name" value="P-loop_NTPase"/>
</dbReference>
<accession>A0A6I2UL07</accession>
<gene>
    <name evidence="3" type="ORF">FYJ84_12650</name>
</gene>
<dbReference type="SUPFAM" id="SSF52540">
    <property type="entry name" value="P-loop containing nucleoside triphosphate hydrolases"/>
    <property type="match status" value="1"/>
</dbReference>
<dbReference type="PANTHER" id="PTHR34704">
    <property type="entry name" value="ATPASE"/>
    <property type="match status" value="1"/>
</dbReference>
<dbReference type="RefSeq" id="WP_154407981.1">
    <property type="nucleotide sequence ID" value="NZ_VUNR01000035.1"/>
</dbReference>
<keyword evidence="3" id="KW-0067">ATP-binding</keyword>
<name>A0A6I2UL07_9FIRM</name>
<dbReference type="InterPro" id="IPR004256">
    <property type="entry name" value="DUF234"/>
</dbReference>
<proteinExistence type="predicted"/>
<evidence type="ECO:0000313" key="4">
    <source>
        <dbReference type="Proteomes" id="UP000433181"/>
    </source>
</evidence>